<dbReference type="CDD" id="cd00165">
    <property type="entry name" value="S4"/>
    <property type="match status" value="1"/>
</dbReference>
<dbReference type="Gene3D" id="2.40.50.740">
    <property type="match status" value="1"/>
</dbReference>
<dbReference type="GO" id="GO:0003735">
    <property type="term" value="F:structural constituent of ribosome"/>
    <property type="evidence" value="ECO:0007669"/>
    <property type="project" value="InterPro"/>
</dbReference>
<keyword evidence="5 7" id="KW-0687">Ribonucleoprotein</keyword>
<keyword evidence="4 7" id="KW-0689">Ribosomal protein</keyword>
<keyword evidence="2" id="KW-0699">rRNA-binding</keyword>
<dbReference type="Proteomes" id="UP000007485">
    <property type="component" value="Chromosome"/>
</dbReference>
<dbReference type="InterPro" id="IPR013843">
    <property type="entry name" value="Ribosomal_eS4_N"/>
</dbReference>
<dbReference type="InterPro" id="IPR013845">
    <property type="entry name" value="Ribosomal_eS4_central_region"/>
</dbReference>
<dbReference type="InterPro" id="IPR038237">
    <property type="entry name" value="Ribosomal_eS4_central_sf"/>
</dbReference>
<dbReference type="eggNOG" id="arCOG04093">
    <property type="taxonomic scope" value="Archaea"/>
</dbReference>
<proteinExistence type="inferred from homology"/>
<dbReference type="CDD" id="cd06087">
    <property type="entry name" value="KOW_RPS4"/>
    <property type="match status" value="1"/>
</dbReference>
<dbReference type="SMART" id="SM00363">
    <property type="entry name" value="S4"/>
    <property type="match status" value="1"/>
</dbReference>
<dbReference type="STRING" id="985053.VMUT_0093"/>
<dbReference type="InterPro" id="IPR036986">
    <property type="entry name" value="S4_RNA-bd_sf"/>
</dbReference>
<dbReference type="PIRSF" id="PIRSF002116">
    <property type="entry name" value="Ribosomal_S4"/>
    <property type="match status" value="1"/>
</dbReference>
<dbReference type="Gene3D" id="3.10.290.10">
    <property type="entry name" value="RNA-binding S4 domain"/>
    <property type="match status" value="1"/>
</dbReference>
<evidence type="ECO:0000256" key="5">
    <source>
        <dbReference type="ARBA" id="ARBA00023274"/>
    </source>
</evidence>
<dbReference type="Gene3D" id="2.30.30.30">
    <property type="match status" value="1"/>
</dbReference>
<evidence type="ECO:0000313" key="10">
    <source>
        <dbReference type="Proteomes" id="UP000007485"/>
    </source>
</evidence>
<dbReference type="PROSITE" id="PS50889">
    <property type="entry name" value="S4"/>
    <property type="match status" value="1"/>
</dbReference>
<evidence type="ECO:0000256" key="2">
    <source>
        <dbReference type="ARBA" id="ARBA00022730"/>
    </source>
</evidence>
<gene>
    <name evidence="7" type="primary">rps4e</name>
    <name evidence="9" type="ordered locus">VMUT_0093</name>
</gene>
<evidence type="ECO:0000313" key="9">
    <source>
        <dbReference type="EMBL" id="ADY00309.1"/>
    </source>
</evidence>
<dbReference type="OrthoDB" id="372073at2157"/>
<dbReference type="FunFam" id="3.10.290.10:FF:000002">
    <property type="entry name" value="40S ribosomal protein S4"/>
    <property type="match status" value="1"/>
</dbReference>
<dbReference type="PANTHER" id="PTHR11581:SF0">
    <property type="entry name" value="SMALL RIBOSOMAL SUBUNIT PROTEIN ES4"/>
    <property type="match status" value="1"/>
</dbReference>
<keyword evidence="10" id="KW-1185">Reference proteome</keyword>
<protein>
    <recommendedName>
        <fullName evidence="6 7">Small ribosomal subunit protein eS4</fullName>
    </recommendedName>
</protein>
<dbReference type="InterPro" id="IPR002942">
    <property type="entry name" value="S4_RNA-bd"/>
</dbReference>
<dbReference type="SUPFAM" id="SSF55174">
    <property type="entry name" value="Alpha-L RNA-binding motif"/>
    <property type="match status" value="1"/>
</dbReference>
<sequence>MPRRHLRRYQAPEWWPVSTKEATWVVRPSPGPHPLAKSLPLAILVRDVLRYTKNLREARYVIGNGLIKVDGKIRRDYKYPVGLMDVIEIIPTNETYRLVPHPTKFLWPVPISQEEARYKLCRIENKTMVKGGQIQLNLHDGKNLQLPYEEGSKYETLDSVLIDISGNKILDHVKLELGSLGLIVDGKNVGYYGKIIEIIQTYRKRGSTAKIMTSDGKEVRTIIDYLFAVGKEKPLVTIAQLQETPTTQ</sequence>
<evidence type="ECO:0000259" key="8">
    <source>
        <dbReference type="SMART" id="SM00363"/>
    </source>
</evidence>
<dbReference type="EMBL" id="CP002529">
    <property type="protein sequence ID" value="ADY00309.1"/>
    <property type="molecule type" value="Genomic_DNA"/>
</dbReference>
<dbReference type="Pfam" id="PF08071">
    <property type="entry name" value="RS4NT"/>
    <property type="match status" value="1"/>
</dbReference>
<dbReference type="RefSeq" id="WP_013603473.1">
    <property type="nucleotide sequence ID" value="NC_015151.1"/>
</dbReference>
<dbReference type="GeneID" id="10287745"/>
<dbReference type="GO" id="GO:0022627">
    <property type="term" value="C:cytosolic small ribosomal subunit"/>
    <property type="evidence" value="ECO:0007669"/>
    <property type="project" value="TreeGrafter"/>
</dbReference>
<dbReference type="InterPro" id="IPR000876">
    <property type="entry name" value="Ribosomal_eS4"/>
</dbReference>
<dbReference type="GO" id="GO:0006412">
    <property type="term" value="P:translation"/>
    <property type="evidence" value="ECO:0007669"/>
    <property type="project" value="UniProtKB-UniRule"/>
</dbReference>
<dbReference type="InterPro" id="IPR014722">
    <property type="entry name" value="Rib_uL2_dom2"/>
</dbReference>
<dbReference type="PANTHER" id="PTHR11581">
    <property type="entry name" value="30S/40S RIBOSOMAL PROTEIN S4"/>
    <property type="match status" value="1"/>
</dbReference>
<dbReference type="Pfam" id="PF01479">
    <property type="entry name" value="S4"/>
    <property type="match status" value="1"/>
</dbReference>
<evidence type="ECO:0000256" key="6">
    <source>
        <dbReference type="ARBA" id="ARBA00035272"/>
    </source>
</evidence>
<comment type="similarity">
    <text evidence="1 7">Belongs to the eukaryotic ribosomal protein eS4 family.</text>
</comment>
<dbReference type="AlphaFoldDB" id="F0QSF8"/>
<name>F0QSF8_VULM7</name>
<dbReference type="GO" id="GO:0019843">
    <property type="term" value="F:rRNA binding"/>
    <property type="evidence" value="ECO:0007669"/>
    <property type="project" value="UniProtKB-KW"/>
</dbReference>
<dbReference type="HOGENOM" id="CLU_060400_0_0_2"/>
<dbReference type="HAMAP" id="MF_00485">
    <property type="entry name" value="Ribosomal_eS4"/>
    <property type="match status" value="1"/>
</dbReference>
<accession>F0QSF8</accession>
<organism evidence="9 10">
    <name type="scientific">Vulcanisaeta moutnovskia (strain 768-28)</name>
    <dbReference type="NCBI Taxonomy" id="985053"/>
    <lineage>
        <taxon>Archaea</taxon>
        <taxon>Thermoproteota</taxon>
        <taxon>Thermoprotei</taxon>
        <taxon>Thermoproteales</taxon>
        <taxon>Thermoproteaceae</taxon>
        <taxon>Vulcanisaeta</taxon>
    </lineage>
</organism>
<dbReference type="NCBIfam" id="NF003312">
    <property type="entry name" value="PRK04313.1"/>
    <property type="match status" value="1"/>
</dbReference>
<reference evidence="9 10" key="1">
    <citation type="journal article" date="2011" name="J. Bacteriol.">
        <title>Complete genome sequence of 'Vulcanisaeta moutnovskia' strain 768-28, a novel member of the hyperthermophilic crenarchaeal genus vulcanisaeta.</title>
        <authorList>
            <person name="Gumerov V.M."/>
            <person name="Mardanov A.V."/>
            <person name="Beletsky A.V."/>
            <person name="Prokofeva M.I."/>
            <person name="Bonch-Osmolovskaya E.A."/>
            <person name="Ravin N.V."/>
            <person name="Skryabin K.G."/>
        </authorList>
    </citation>
    <scope>NUCLEOTIDE SEQUENCE [LARGE SCALE GENOMIC DNA]</scope>
    <source>
        <strain evidence="9 10">768-28</strain>
    </source>
</reference>
<evidence type="ECO:0000256" key="7">
    <source>
        <dbReference type="HAMAP-Rule" id="MF_00485"/>
    </source>
</evidence>
<keyword evidence="3 7" id="KW-0694">RNA-binding</keyword>
<dbReference type="KEGG" id="vmo:VMUT_0093"/>
<dbReference type="InterPro" id="IPR041982">
    <property type="entry name" value="Ribosomal_eS4_KOW"/>
</dbReference>
<feature type="domain" description="RNA-binding S4" evidence="8">
    <location>
        <begin position="39"/>
        <end position="104"/>
    </location>
</feature>
<evidence type="ECO:0000256" key="1">
    <source>
        <dbReference type="ARBA" id="ARBA00007500"/>
    </source>
</evidence>
<dbReference type="Pfam" id="PF00900">
    <property type="entry name" value="Ribosomal_S4e"/>
    <property type="match status" value="1"/>
</dbReference>
<evidence type="ECO:0000256" key="4">
    <source>
        <dbReference type="ARBA" id="ARBA00022980"/>
    </source>
</evidence>
<evidence type="ECO:0000256" key="3">
    <source>
        <dbReference type="ARBA" id="ARBA00022884"/>
    </source>
</evidence>